<sequence>MPQSIRNALRVVDTVLTKVVLGYNLEQQFTGQHLFPDVNVPLMGGKILKFGKEAYIVTNTVRAPGETVRNISVAYSSESYALENRLLEGKVAEEFLEESAKVPGVNLQTRAVNTVMKKMRLEGEANKAKLATSASAYATGHTEALSGNDQWDNAASNPLEAISDAKAKIRKSTGQYPNVLHLDVYAYEALKRHPKIIEHFKYTGKDSITSAMLANYFDVENLVVAKAVTVADLNADFTELWGNNTILAYVAPAGARNMEEPSFGYNYVLQGLPRVEKGYFENSDRSWHYPVHFADQAVVTSPGAGFLFTNTAAIK</sequence>
<dbReference type="Pfam" id="PF03864">
    <property type="entry name" value="Phage_cap_E"/>
    <property type="match status" value="1"/>
</dbReference>
<protein>
    <recommendedName>
        <fullName evidence="3">Major capsid protein</fullName>
    </recommendedName>
</protein>
<dbReference type="Gene3D" id="3.90.1690.10">
    <property type="entry name" value="phage-related protein like domain"/>
    <property type="match status" value="1"/>
</dbReference>
<name>A0A1C3H524_9GAMM</name>
<reference evidence="2" key="1">
    <citation type="submission" date="2016-04" db="EMBL/GenBank/DDBJ databases">
        <authorList>
            <person name="Tagini F."/>
        </authorList>
    </citation>
    <scope>NUCLEOTIDE SEQUENCE [LARGE SCALE GENOMIC DNA]</scope>
    <source>
        <strain evidence="2">CHUV0807</strain>
    </source>
</reference>
<evidence type="ECO:0000313" key="2">
    <source>
        <dbReference type="Proteomes" id="UP000190837"/>
    </source>
</evidence>
<dbReference type="InterPro" id="IPR005564">
    <property type="entry name" value="Major_capsid_GpE"/>
</dbReference>
<proteinExistence type="predicted"/>
<dbReference type="EMBL" id="FKLO01000054">
    <property type="protein sequence ID" value="SAM66329.1"/>
    <property type="molecule type" value="Genomic_DNA"/>
</dbReference>
<organism evidence="1 2">
    <name type="scientific">Cardiobacterium hominis</name>
    <dbReference type="NCBI Taxonomy" id="2718"/>
    <lineage>
        <taxon>Bacteria</taxon>
        <taxon>Pseudomonadati</taxon>
        <taxon>Pseudomonadota</taxon>
        <taxon>Gammaproteobacteria</taxon>
        <taxon>Cardiobacteriales</taxon>
        <taxon>Cardiobacteriaceae</taxon>
        <taxon>Cardiobacterium</taxon>
    </lineage>
</organism>
<dbReference type="AlphaFoldDB" id="A0A1C3H524"/>
<evidence type="ECO:0000313" key="1">
    <source>
        <dbReference type="EMBL" id="SAM66329.1"/>
    </source>
</evidence>
<dbReference type="RefSeq" id="WP_079541045.1">
    <property type="nucleotide sequence ID" value="NZ_FKLO01000054.1"/>
</dbReference>
<evidence type="ECO:0008006" key="3">
    <source>
        <dbReference type="Google" id="ProtNLM"/>
    </source>
</evidence>
<gene>
    <name evidence="1" type="ORF">CHUV0807_1604</name>
</gene>
<dbReference type="Proteomes" id="UP000190837">
    <property type="component" value="Unassembled WGS sequence"/>
</dbReference>
<dbReference type="InterPro" id="IPR053738">
    <property type="entry name" value="Lambda_capsid_assembly"/>
</dbReference>
<accession>A0A1C3H524</accession>